<feature type="region of interest" description="Disordered" evidence="1">
    <location>
        <begin position="1"/>
        <end position="57"/>
    </location>
</feature>
<protein>
    <submittedName>
        <fullName evidence="2">Uncharacterized protein</fullName>
    </submittedName>
</protein>
<name>A0A6A4WIK1_AMPAM</name>
<evidence type="ECO:0000256" key="1">
    <source>
        <dbReference type="SAM" id="MobiDB-lite"/>
    </source>
</evidence>
<feature type="compositionally biased region" description="Basic and acidic residues" evidence="1">
    <location>
        <begin position="12"/>
        <end position="31"/>
    </location>
</feature>
<feature type="compositionally biased region" description="Pro residues" evidence="1">
    <location>
        <begin position="1"/>
        <end position="11"/>
    </location>
</feature>
<organism evidence="2 3">
    <name type="scientific">Amphibalanus amphitrite</name>
    <name type="common">Striped barnacle</name>
    <name type="synonym">Balanus amphitrite</name>
    <dbReference type="NCBI Taxonomy" id="1232801"/>
    <lineage>
        <taxon>Eukaryota</taxon>
        <taxon>Metazoa</taxon>
        <taxon>Ecdysozoa</taxon>
        <taxon>Arthropoda</taxon>
        <taxon>Crustacea</taxon>
        <taxon>Multicrustacea</taxon>
        <taxon>Cirripedia</taxon>
        <taxon>Thoracica</taxon>
        <taxon>Thoracicalcarea</taxon>
        <taxon>Balanomorpha</taxon>
        <taxon>Balanoidea</taxon>
        <taxon>Balanidae</taxon>
        <taxon>Amphibalaninae</taxon>
        <taxon>Amphibalanus</taxon>
    </lineage>
</organism>
<dbReference type="Proteomes" id="UP000440578">
    <property type="component" value="Unassembled WGS sequence"/>
</dbReference>
<feature type="compositionally biased region" description="Pro residues" evidence="1">
    <location>
        <begin position="38"/>
        <end position="47"/>
    </location>
</feature>
<dbReference type="OrthoDB" id="6390453at2759"/>
<proteinExistence type="predicted"/>
<comment type="caution">
    <text evidence="2">The sequence shown here is derived from an EMBL/GenBank/DDBJ whole genome shotgun (WGS) entry which is preliminary data.</text>
</comment>
<dbReference type="AlphaFoldDB" id="A0A6A4WIK1"/>
<gene>
    <name evidence="2" type="ORF">FJT64_021935</name>
</gene>
<evidence type="ECO:0000313" key="3">
    <source>
        <dbReference type="Proteomes" id="UP000440578"/>
    </source>
</evidence>
<sequence>MACCDPSPPPGEARRPGSPLEHHRSSGEPYEHPAAGCPGPPDVPCPHVPDTRAATEAPVPCTSTLRTAQQIGLRSRPAHQLATDGVLVRTKYETLPDHLQDLAVSEILSSDRFLSTAAESYTFKRRDRCLNPEPVYSPAPPSGSVEYLGEVEQRLRNCSLPASKPRFSEYSEAFAPRRHLSAPLTAVPYRPCALRPATDVLPRHVFTATSGVAGEVNPYLSTTSKDFQPVSAAAARRYRDAPSGDTFTGDPIVPEEAVPQPHWHHFTPTVPHTGLTTEVQRRYRSPRLDWSSRHNWTTEQKAPLVVPPTTRQLMGEAQFERESDNYGTGRHNSVVLSCGGLVGRQKHRRHLCNLKLEDPVEQAVLNGR</sequence>
<evidence type="ECO:0000313" key="2">
    <source>
        <dbReference type="EMBL" id="KAF0306605.1"/>
    </source>
</evidence>
<keyword evidence="3" id="KW-1185">Reference proteome</keyword>
<accession>A0A6A4WIK1</accession>
<reference evidence="2 3" key="1">
    <citation type="submission" date="2019-07" db="EMBL/GenBank/DDBJ databases">
        <title>Draft genome assembly of a fouling barnacle, Amphibalanus amphitrite (Darwin, 1854): The first reference genome for Thecostraca.</title>
        <authorList>
            <person name="Kim W."/>
        </authorList>
    </citation>
    <scope>NUCLEOTIDE SEQUENCE [LARGE SCALE GENOMIC DNA]</scope>
    <source>
        <strain evidence="2">SNU_AA5</strain>
        <tissue evidence="2">Soma without cirri and trophi</tissue>
    </source>
</reference>
<dbReference type="EMBL" id="VIIS01000650">
    <property type="protein sequence ID" value="KAF0306605.1"/>
    <property type="molecule type" value="Genomic_DNA"/>
</dbReference>